<organism evidence="2 3">
    <name type="scientific">Prunus yedoensis var. nudiflora</name>
    <dbReference type="NCBI Taxonomy" id="2094558"/>
    <lineage>
        <taxon>Eukaryota</taxon>
        <taxon>Viridiplantae</taxon>
        <taxon>Streptophyta</taxon>
        <taxon>Embryophyta</taxon>
        <taxon>Tracheophyta</taxon>
        <taxon>Spermatophyta</taxon>
        <taxon>Magnoliopsida</taxon>
        <taxon>eudicotyledons</taxon>
        <taxon>Gunneridae</taxon>
        <taxon>Pentapetalae</taxon>
        <taxon>rosids</taxon>
        <taxon>fabids</taxon>
        <taxon>Rosales</taxon>
        <taxon>Rosaceae</taxon>
        <taxon>Amygdaloideae</taxon>
        <taxon>Amygdaleae</taxon>
        <taxon>Prunus</taxon>
    </lineage>
</organism>
<gene>
    <name evidence="2" type="ORF">Pyn_27857</name>
</gene>
<dbReference type="Proteomes" id="UP000250321">
    <property type="component" value="Unassembled WGS sequence"/>
</dbReference>
<accession>A0A315AS87</accession>
<evidence type="ECO:0000313" key="2">
    <source>
        <dbReference type="EMBL" id="PQQ17136.1"/>
    </source>
</evidence>
<comment type="caution">
    <text evidence="2">The sequence shown here is derived from an EMBL/GenBank/DDBJ whole genome shotgun (WGS) entry which is preliminary data.</text>
</comment>
<feature type="region of interest" description="Disordered" evidence="1">
    <location>
        <begin position="42"/>
        <end position="71"/>
    </location>
</feature>
<feature type="compositionally biased region" description="Basic and acidic residues" evidence="1">
    <location>
        <begin position="42"/>
        <end position="65"/>
    </location>
</feature>
<dbReference type="EMBL" id="PJQY01000164">
    <property type="protein sequence ID" value="PQQ17136.1"/>
    <property type="molecule type" value="Genomic_DNA"/>
</dbReference>
<keyword evidence="3" id="KW-1185">Reference proteome</keyword>
<evidence type="ECO:0000256" key="1">
    <source>
        <dbReference type="SAM" id="MobiDB-lite"/>
    </source>
</evidence>
<proteinExistence type="predicted"/>
<reference evidence="2 3" key="1">
    <citation type="submission" date="2018-02" db="EMBL/GenBank/DDBJ databases">
        <title>Draft genome of wild Prunus yedoensis var. nudiflora.</title>
        <authorList>
            <person name="Baek S."/>
            <person name="Kim J.-H."/>
            <person name="Choi K."/>
            <person name="Kim G.-B."/>
            <person name="Cho A."/>
            <person name="Jang H."/>
            <person name="Shin C.-H."/>
            <person name="Yu H.-J."/>
            <person name="Mun J.-H."/>
        </authorList>
    </citation>
    <scope>NUCLEOTIDE SEQUENCE [LARGE SCALE GENOMIC DNA]</scope>
    <source>
        <strain evidence="3">cv. Jeju island</strain>
        <tissue evidence="2">Leaf</tissue>
    </source>
</reference>
<evidence type="ECO:0000313" key="3">
    <source>
        <dbReference type="Proteomes" id="UP000250321"/>
    </source>
</evidence>
<dbReference type="AlphaFoldDB" id="A0A315AS87"/>
<sequence>MRLGGEKGGGDGIMLADMRLWEGGGGEGMMLANMIGRKRRWRHEDMKSGHEKQGGKIVREREKLGLRRKMK</sequence>
<protein>
    <submittedName>
        <fullName evidence="2">Uncharacterized protein</fullName>
    </submittedName>
</protein>
<name>A0A315AS87_PRUYE</name>